<keyword evidence="1" id="KW-0195">Cyclin</keyword>
<comment type="similarity">
    <text evidence="1">Belongs to the cyclin family.</text>
</comment>
<keyword evidence="6" id="KW-1185">Reference proteome</keyword>
<feature type="compositionally biased region" description="Pro residues" evidence="2">
    <location>
        <begin position="9"/>
        <end position="22"/>
    </location>
</feature>
<dbReference type="AlphaFoldDB" id="A0A0K3CEQ2"/>
<dbReference type="PANTHER" id="PTHR10026">
    <property type="entry name" value="CYCLIN"/>
    <property type="match status" value="1"/>
</dbReference>
<dbReference type="Pfam" id="PF00134">
    <property type="entry name" value="Cyclin_N"/>
    <property type="match status" value="1"/>
</dbReference>
<dbReference type="InterPro" id="IPR013763">
    <property type="entry name" value="Cyclin-like_dom"/>
</dbReference>
<gene>
    <name evidence="4" type="primary">FGENESH: predicted gene_7.445</name>
    <name evidence="5" type="ORF">AAT19DRAFT_15592</name>
    <name evidence="4" type="ORF">BN2166_0040600</name>
</gene>
<proteinExistence type="inferred from homology"/>
<dbReference type="SMART" id="SM00385">
    <property type="entry name" value="CYCLIN"/>
    <property type="match status" value="1"/>
</dbReference>
<protein>
    <recommendedName>
        <fullName evidence="3">Cyclin-like domain-containing protein</fullName>
    </recommendedName>
</protein>
<name>A0A0K3CEQ2_RHOTO</name>
<sequence length="566" mass="61082">MAQLAGVPEPRPPRNPDSPPPLAVTRSFRPFYSPIEVEHLVHLQAQSRASASGGADGPAGEASGGLARKTMSDQRIESLRQLACGFIERVAGRLGFPRRTTATAQKLYHRFHLHFPLSDFAYQDVSLSALLVSAKLEDTLKKLRDIQIAAWKVQNMMDGGSGVGEGDPNTQEAHRPHLIGIERLILQTICFNFNLNRPLDSSPSAPSLPSDTDSLLTLATLSPSASAATSRDAFTHLLRLSSAIPSVPSALVRPSSPSTDSSLVEEVHKSLTYAAFLLLTDLHRTLAPLSYPPHTCAAACIWTAGFVLATAAARRKVENGSENGTGEKDEVVWDEDMLQGWAASCETLEADIDDIAQTLLNLLISLCPPQPTSASATANGLSVPLTTSPLFSPVSPAETSQSSSSTGAAKPVATSERDRHLLQTGVPTVFSHPDLLSQPISANDLMGVKIQLRKARAAAAANGKRDREEAGAAVEQGDDVTLHRSKRWQGLSDGLAEVGRIRDERDQKDRLRAEEKAEKEREKSENDASAAGGAAGGRRGKTEEERERERRERRERGKPGSVRYRF</sequence>
<evidence type="ECO:0000313" key="6">
    <source>
        <dbReference type="Proteomes" id="UP000199069"/>
    </source>
</evidence>
<dbReference type="Gene3D" id="1.10.472.10">
    <property type="entry name" value="Cyclin-like"/>
    <property type="match status" value="2"/>
</dbReference>
<evidence type="ECO:0000259" key="3">
    <source>
        <dbReference type="SMART" id="SM00385"/>
    </source>
</evidence>
<evidence type="ECO:0000256" key="2">
    <source>
        <dbReference type="SAM" id="MobiDB-lite"/>
    </source>
</evidence>
<feature type="region of interest" description="Disordered" evidence="2">
    <location>
        <begin position="1"/>
        <end position="25"/>
    </location>
</feature>
<dbReference type="EMBL" id="CWKI01000007">
    <property type="protein sequence ID" value="CTR08199.1"/>
    <property type="molecule type" value="Genomic_DNA"/>
</dbReference>
<dbReference type="InterPro" id="IPR036915">
    <property type="entry name" value="Cyclin-like_sf"/>
</dbReference>
<dbReference type="OMA" id="YPPHTCA"/>
<feature type="region of interest" description="Disordered" evidence="2">
    <location>
        <begin position="48"/>
        <end position="70"/>
    </location>
</feature>
<feature type="region of interest" description="Disordered" evidence="2">
    <location>
        <begin position="392"/>
        <end position="418"/>
    </location>
</feature>
<feature type="compositionally biased region" description="Basic and acidic residues" evidence="2">
    <location>
        <begin position="499"/>
        <end position="526"/>
    </location>
</feature>
<feature type="region of interest" description="Disordered" evidence="2">
    <location>
        <begin position="499"/>
        <end position="566"/>
    </location>
</feature>
<organism evidence="4 6">
    <name type="scientific">Rhodotorula toruloides</name>
    <name type="common">Yeast</name>
    <name type="synonym">Rhodosporidium toruloides</name>
    <dbReference type="NCBI Taxonomy" id="5286"/>
    <lineage>
        <taxon>Eukaryota</taxon>
        <taxon>Fungi</taxon>
        <taxon>Dikarya</taxon>
        <taxon>Basidiomycota</taxon>
        <taxon>Pucciniomycotina</taxon>
        <taxon>Microbotryomycetes</taxon>
        <taxon>Sporidiobolales</taxon>
        <taxon>Sporidiobolaceae</taxon>
        <taxon>Rhodotorula</taxon>
    </lineage>
</organism>
<feature type="domain" description="Cyclin-like" evidence="3">
    <location>
        <begin position="85"/>
        <end position="187"/>
    </location>
</feature>
<dbReference type="Proteomes" id="UP000239560">
    <property type="component" value="Unassembled WGS sequence"/>
</dbReference>
<dbReference type="InterPro" id="IPR006671">
    <property type="entry name" value="Cyclin_N"/>
</dbReference>
<dbReference type="EMBL" id="LCTV02000007">
    <property type="protein sequence ID" value="PRQ74025.1"/>
    <property type="molecule type" value="Genomic_DNA"/>
</dbReference>
<feature type="compositionally biased region" description="Basic and acidic residues" evidence="2">
    <location>
        <begin position="540"/>
        <end position="558"/>
    </location>
</feature>
<evidence type="ECO:0000313" key="7">
    <source>
        <dbReference type="Proteomes" id="UP000239560"/>
    </source>
</evidence>
<dbReference type="Proteomes" id="UP000199069">
    <property type="component" value="Unassembled WGS sequence"/>
</dbReference>
<dbReference type="STRING" id="5286.A0A0K3CEQ2"/>
<reference evidence="4 6" key="1">
    <citation type="submission" date="2015-07" db="EMBL/GenBank/DDBJ databases">
        <authorList>
            <person name="Cajimat M.N.B."/>
            <person name="Milazzo M.L."/>
            <person name="Fulhorst C.F."/>
        </authorList>
    </citation>
    <scope>NUCLEOTIDE SEQUENCE [LARGE SCALE GENOMIC DNA]</scope>
    <source>
        <strain evidence="4">Single colony</strain>
    </source>
</reference>
<dbReference type="GO" id="GO:0006357">
    <property type="term" value="P:regulation of transcription by RNA polymerase II"/>
    <property type="evidence" value="ECO:0007669"/>
    <property type="project" value="InterPro"/>
</dbReference>
<dbReference type="InterPro" id="IPR043198">
    <property type="entry name" value="Cyclin/Ssn8"/>
</dbReference>
<evidence type="ECO:0000256" key="1">
    <source>
        <dbReference type="RuleBase" id="RU000383"/>
    </source>
</evidence>
<accession>A0A0K3CEQ2</accession>
<reference evidence="5 7" key="2">
    <citation type="journal article" date="2018" name="Elife">
        <title>Functional genomics of lipid metabolism in the oleaginous yeast Rhodosporidium toruloides.</title>
        <authorList>
            <person name="Coradetti S.T."/>
            <person name="Pinel D."/>
            <person name="Geiselman G."/>
            <person name="Ito M."/>
            <person name="Mondo S."/>
            <person name="Reilly M.C."/>
            <person name="Cheng Y.F."/>
            <person name="Bauer S."/>
            <person name="Grigoriev I."/>
            <person name="Gladden J.M."/>
            <person name="Simmons B.A."/>
            <person name="Brem R."/>
            <person name="Arkin A.P."/>
            <person name="Skerker J.M."/>
        </authorList>
    </citation>
    <scope>NUCLEOTIDE SEQUENCE [LARGE SCALE GENOMIC DNA]</scope>
    <source>
        <strain evidence="5 7">NBRC 0880</strain>
    </source>
</reference>
<dbReference type="SUPFAM" id="SSF47954">
    <property type="entry name" value="Cyclin-like"/>
    <property type="match status" value="2"/>
</dbReference>
<feature type="compositionally biased region" description="Low complexity" evidence="2">
    <location>
        <begin position="392"/>
        <end position="406"/>
    </location>
</feature>
<dbReference type="GO" id="GO:0016538">
    <property type="term" value="F:cyclin-dependent protein serine/threonine kinase regulator activity"/>
    <property type="evidence" value="ECO:0007669"/>
    <property type="project" value="InterPro"/>
</dbReference>
<evidence type="ECO:0000313" key="4">
    <source>
        <dbReference type="EMBL" id="CTR08199.1"/>
    </source>
</evidence>
<feature type="compositionally biased region" description="Low complexity" evidence="2">
    <location>
        <begin position="48"/>
        <end position="65"/>
    </location>
</feature>
<dbReference type="OrthoDB" id="25002at2759"/>
<evidence type="ECO:0000313" key="5">
    <source>
        <dbReference type="EMBL" id="PRQ74025.1"/>
    </source>
</evidence>